<evidence type="ECO:0000256" key="1">
    <source>
        <dbReference type="SAM" id="MobiDB-lite"/>
    </source>
</evidence>
<feature type="compositionally biased region" description="Polar residues" evidence="1">
    <location>
        <begin position="237"/>
        <end position="254"/>
    </location>
</feature>
<feature type="compositionally biased region" description="Low complexity" evidence="1">
    <location>
        <begin position="1070"/>
        <end position="1080"/>
    </location>
</feature>
<protein>
    <submittedName>
        <fullName evidence="3">Uncharacterized protein</fullName>
    </submittedName>
</protein>
<keyword evidence="2" id="KW-0472">Membrane</keyword>
<keyword evidence="4" id="KW-1185">Reference proteome</keyword>
<feature type="region of interest" description="Disordered" evidence="1">
    <location>
        <begin position="710"/>
        <end position="732"/>
    </location>
</feature>
<feature type="region of interest" description="Disordered" evidence="1">
    <location>
        <begin position="1062"/>
        <end position="1162"/>
    </location>
</feature>
<evidence type="ECO:0000313" key="3">
    <source>
        <dbReference type="EMBL" id="KAJ8022500.1"/>
    </source>
</evidence>
<accession>A0A9Q0YJK4</accession>
<feature type="compositionally biased region" description="Polar residues" evidence="1">
    <location>
        <begin position="1185"/>
        <end position="1202"/>
    </location>
</feature>
<feature type="compositionally biased region" description="Polar residues" evidence="1">
    <location>
        <begin position="1152"/>
        <end position="1162"/>
    </location>
</feature>
<organism evidence="3 4">
    <name type="scientific">Holothuria leucospilota</name>
    <name type="common">Black long sea cucumber</name>
    <name type="synonym">Mertensiothuria leucospilota</name>
    <dbReference type="NCBI Taxonomy" id="206669"/>
    <lineage>
        <taxon>Eukaryota</taxon>
        <taxon>Metazoa</taxon>
        <taxon>Echinodermata</taxon>
        <taxon>Eleutherozoa</taxon>
        <taxon>Echinozoa</taxon>
        <taxon>Holothuroidea</taxon>
        <taxon>Aspidochirotacea</taxon>
        <taxon>Aspidochirotida</taxon>
        <taxon>Holothuriidae</taxon>
        <taxon>Holothuria</taxon>
    </lineage>
</organism>
<evidence type="ECO:0000256" key="2">
    <source>
        <dbReference type="SAM" id="Phobius"/>
    </source>
</evidence>
<name>A0A9Q0YJK4_HOLLE</name>
<feature type="region of interest" description="Disordered" evidence="1">
    <location>
        <begin position="278"/>
        <end position="519"/>
    </location>
</feature>
<keyword evidence="2" id="KW-1133">Transmembrane helix</keyword>
<feature type="compositionally biased region" description="Acidic residues" evidence="1">
    <location>
        <begin position="576"/>
        <end position="586"/>
    </location>
</feature>
<feature type="region of interest" description="Disordered" evidence="1">
    <location>
        <begin position="538"/>
        <end position="599"/>
    </location>
</feature>
<reference evidence="3" key="1">
    <citation type="submission" date="2021-10" db="EMBL/GenBank/DDBJ databases">
        <title>Tropical sea cucumber genome reveals ecological adaptation and Cuvierian tubules defense mechanism.</title>
        <authorList>
            <person name="Chen T."/>
        </authorList>
    </citation>
    <scope>NUCLEOTIDE SEQUENCE</scope>
    <source>
        <strain evidence="3">Nanhai2018</strain>
        <tissue evidence="3">Muscle</tissue>
    </source>
</reference>
<feature type="region of interest" description="Disordered" evidence="1">
    <location>
        <begin position="890"/>
        <end position="1017"/>
    </location>
</feature>
<keyword evidence="2" id="KW-0812">Transmembrane</keyword>
<feature type="transmembrane region" description="Helical" evidence="2">
    <location>
        <begin position="1232"/>
        <end position="1249"/>
    </location>
</feature>
<dbReference type="OrthoDB" id="10691224at2759"/>
<proteinExistence type="predicted"/>
<comment type="caution">
    <text evidence="3">The sequence shown here is derived from an EMBL/GenBank/DDBJ whole genome shotgun (WGS) entry which is preliminary data.</text>
</comment>
<feature type="region of interest" description="Disordered" evidence="1">
    <location>
        <begin position="1177"/>
        <end position="1214"/>
    </location>
</feature>
<feature type="compositionally biased region" description="Low complexity" evidence="1">
    <location>
        <begin position="931"/>
        <end position="1011"/>
    </location>
</feature>
<feature type="compositionally biased region" description="Low complexity" evidence="1">
    <location>
        <begin position="890"/>
        <end position="916"/>
    </location>
</feature>
<dbReference type="EMBL" id="JAIZAY010000020">
    <property type="protein sequence ID" value="KAJ8022500.1"/>
    <property type="molecule type" value="Genomic_DNA"/>
</dbReference>
<dbReference type="Proteomes" id="UP001152320">
    <property type="component" value="Chromosome 20"/>
</dbReference>
<evidence type="ECO:0000313" key="4">
    <source>
        <dbReference type="Proteomes" id="UP001152320"/>
    </source>
</evidence>
<sequence length="1295" mass="140541">MGSNDTSEIKSSWSVLVYTAILRDYVLHLVLISSIRASEKEEGIDYSPRGESRRPDHFRVLCTLTRILNQSDNPGQARWYPPSSPTSGELQEKGQKAVILELEVWPISEKLIGPLARFAHNLVGKKLRWRYRQEVQTHQVQKINRTISPVLCVLPESRLEMAWKLFLGAFSMMLVKLILADQGEYGVKETYGQNGNNYMIPSATNQQQEQRGLPPLVQSGYNERYDPQNYVPPPLTGQEQWQQPGSQLSNLQYNPNVGQTAYNQFSGQKVVFPPSQLSTGVFHQDSSKQSSSSNQFEGPAKFPPPVPPSLNTLYGQDTLALPGGNQLPTQKDVPPPVPPSFNAFYGQDALPPPGSNQFPTRNDLPPPVPPRLNALYGQDALPPPGSNRFPTQDDLPPPVPPSLNALYGQNALPPPGSKQFPTREDSSHPVPPSLNTLYGQDALPPPGSNYLPGANLPPPIPPSLNAFNDQSGVKSPENDQMYGLYGQPPVDPQIPHGSDDVAPLSNNDQFAPRKWQPPVLPDIKKAYGEDTLVPAPNSALYADKSGDSATNIGSALKSPNKPMDDYSPQVIIQDSGVEDESYDQEDEVSKQDSSDFGSSESLDAGYLYSSVLKGLGDFDADYSSESVDNNYVPLSVGNWNADSYYDSYGEPNQGEISEEGSFWSSYVLSSQELGLQVTDSEFVSIIIDKLQNGIPEVSRKKRTVALQWPQRPSSGHFKKKGQSSGSKFGIQDGPRNLFRDLYYYSSSNSESDSSADSPYSTLDAYASYDSVDTDSLNVTSNANSSDSDAYPFYDNSESDPLYNGSDAYPYYSYSYSAYSEYDDSSVGKGTESSLDPTSHITSNVNSSFSPFANLSNKSAAYSFVSGSEPNSSYSSYDSYPSYGSDSYSLFSDSDDNSSVGGSASFSGPSSESFFNSYDSESDDYSLGGGSASFPGPSSESYSYSYDSDSDDYSSGLGSASFSGPSSESYSYSDYSNSDNYSSGGGSASFSDTSSDTYSYSDSSVRSYGSNSPFSSDDALNWDKNISGSSLGRHSYLEGKDRTSKNDSFNMISSIVHVLMGNGKGNRTSESEFSSAENSNALPTDSSVGYLTATSSIPLLDNSSDEKGVARTSFGPGGWSSGFGSTNNPNNGESGHSHNEPDFTGIDVVTGNEPDQNKGNSESVLIDSTTGRIHQGENHAIDHTSFPPQGTAQKPSGTGNSAPKETAGLYPPRTKLRPMGSSSHVDYTFSSSLAFYCIPLVLLLLLIFLIRSNSYFRSTPKVVIVDPESRNRDIDAKAKEIEPLLRESMEYKDEVN</sequence>
<gene>
    <name evidence="3" type="ORF">HOLleu_37411</name>
</gene>
<feature type="compositionally biased region" description="Polar residues" evidence="1">
    <location>
        <begin position="1081"/>
        <end position="1096"/>
    </location>
</feature>
<feature type="region of interest" description="Disordered" evidence="1">
    <location>
        <begin position="216"/>
        <end position="254"/>
    </location>
</feature>